<organism evidence="12 13">
    <name type="scientific">Triangularia verruculosa</name>
    <dbReference type="NCBI Taxonomy" id="2587418"/>
    <lineage>
        <taxon>Eukaryota</taxon>
        <taxon>Fungi</taxon>
        <taxon>Dikarya</taxon>
        <taxon>Ascomycota</taxon>
        <taxon>Pezizomycotina</taxon>
        <taxon>Sordariomycetes</taxon>
        <taxon>Sordariomycetidae</taxon>
        <taxon>Sordariales</taxon>
        <taxon>Podosporaceae</taxon>
        <taxon>Triangularia</taxon>
    </lineage>
</organism>
<dbReference type="PROSITE" id="PS52019">
    <property type="entry name" value="PKS_MFAS_DH"/>
    <property type="match status" value="1"/>
</dbReference>
<dbReference type="GO" id="GO:0008236">
    <property type="term" value="F:serine-type peptidase activity"/>
    <property type="evidence" value="ECO:0007669"/>
    <property type="project" value="InterPro"/>
</dbReference>
<dbReference type="InterPro" id="IPR018201">
    <property type="entry name" value="Ketoacyl_synth_AS"/>
</dbReference>
<dbReference type="EMBL" id="MU864068">
    <property type="protein sequence ID" value="KAK4194359.1"/>
    <property type="molecule type" value="Genomic_DNA"/>
</dbReference>
<feature type="region of interest" description="Disordered" evidence="8">
    <location>
        <begin position="1681"/>
        <end position="1723"/>
    </location>
</feature>
<dbReference type="GO" id="GO:0006633">
    <property type="term" value="P:fatty acid biosynthetic process"/>
    <property type="evidence" value="ECO:0007669"/>
    <property type="project" value="InterPro"/>
</dbReference>
<keyword evidence="6" id="KW-0511">Multifunctional enzyme</keyword>
<dbReference type="CDD" id="cd00833">
    <property type="entry name" value="PKS"/>
    <property type="match status" value="1"/>
</dbReference>
<dbReference type="Gene3D" id="3.40.50.1820">
    <property type="entry name" value="alpha/beta hydrolase"/>
    <property type="match status" value="1"/>
</dbReference>
<feature type="compositionally biased region" description="Polar residues" evidence="8">
    <location>
        <begin position="1694"/>
        <end position="1704"/>
    </location>
</feature>
<dbReference type="InterPro" id="IPR020841">
    <property type="entry name" value="PKS_Beta-ketoAc_synthase_dom"/>
</dbReference>
<reference evidence="12" key="1">
    <citation type="journal article" date="2023" name="Mol. Phylogenet. Evol.">
        <title>Genome-scale phylogeny and comparative genomics of the fungal order Sordariales.</title>
        <authorList>
            <person name="Hensen N."/>
            <person name="Bonometti L."/>
            <person name="Westerberg I."/>
            <person name="Brannstrom I.O."/>
            <person name="Guillou S."/>
            <person name="Cros-Aarteil S."/>
            <person name="Calhoun S."/>
            <person name="Haridas S."/>
            <person name="Kuo A."/>
            <person name="Mondo S."/>
            <person name="Pangilinan J."/>
            <person name="Riley R."/>
            <person name="LaButti K."/>
            <person name="Andreopoulos B."/>
            <person name="Lipzen A."/>
            <person name="Chen C."/>
            <person name="Yan M."/>
            <person name="Daum C."/>
            <person name="Ng V."/>
            <person name="Clum A."/>
            <person name="Steindorff A."/>
            <person name="Ohm R.A."/>
            <person name="Martin F."/>
            <person name="Silar P."/>
            <person name="Natvig D.O."/>
            <person name="Lalanne C."/>
            <person name="Gautier V."/>
            <person name="Ament-Velasquez S.L."/>
            <person name="Kruys A."/>
            <person name="Hutchinson M.I."/>
            <person name="Powell A.J."/>
            <person name="Barry K."/>
            <person name="Miller A.N."/>
            <person name="Grigoriev I.V."/>
            <person name="Debuchy R."/>
            <person name="Gladieux P."/>
            <person name="Hiltunen Thoren M."/>
            <person name="Johannesson H."/>
        </authorList>
    </citation>
    <scope>NUCLEOTIDE SEQUENCE</scope>
    <source>
        <strain evidence="12">CBS 315.58</strain>
    </source>
</reference>
<feature type="domain" description="Ketosynthase family 3 (KS3)" evidence="10">
    <location>
        <begin position="359"/>
        <end position="781"/>
    </location>
</feature>
<dbReference type="InterPro" id="IPR049900">
    <property type="entry name" value="PKS_mFAS_DH"/>
</dbReference>
<dbReference type="Pfam" id="PF07859">
    <property type="entry name" value="Abhydrolase_3"/>
    <property type="match status" value="1"/>
</dbReference>
<dbReference type="InterPro" id="IPR036736">
    <property type="entry name" value="ACP-like_sf"/>
</dbReference>
<gene>
    <name evidence="12" type="ORF">QBC40DRAFT_238747</name>
</gene>
<dbReference type="InterPro" id="IPR029058">
    <property type="entry name" value="AB_hydrolase_fold"/>
</dbReference>
<evidence type="ECO:0000313" key="12">
    <source>
        <dbReference type="EMBL" id="KAK4194359.1"/>
    </source>
</evidence>
<accession>A0AAN6X5C2</accession>
<dbReference type="PROSITE" id="PS52004">
    <property type="entry name" value="KS3_2"/>
    <property type="match status" value="1"/>
</dbReference>
<dbReference type="InterPro" id="IPR001375">
    <property type="entry name" value="Peptidase_S9_cat"/>
</dbReference>
<dbReference type="GO" id="GO:0004315">
    <property type="term" value="F:3-oxoacyl-[acyl-carrier-protein] synthase activity"/>
    <property type="evidence" value="ECO:0007669"/>
    <property type="project" value="InterPro"/>
</dbReference>
<dbReference type="PROSITE" id="PS00606">
    <property type="entry name" value="KS3_1"/>
    <property type="match status" value="1"/>
</dbReference>
<dbReference type="SUPFAM" id="SSF52151">
    <property type="entry name" value="FabD/lysophospholipase-like"/>
    <property type="match status" value="1"/>
</dbReference>
<dbReference type="GO" id="GO:0008168">
    <property type="term" value="F:methyltransferase activity"/>
    <property type="evidence" value="ECO:0007669"/>
    <property type="project" value="UniProtKB-KW"/>
</dbReference>
<dbReference type="InterPro" id="IPR009081">
    <property type="entry name" value="PP-bd_ACP"/>
</dbReference>
<dbReference type="Gene3D" id="3.40.47.10">
    <property type="match status" value="1"/>
</dbReference>
<keyword evidence="13" id="KW-1185">Reference proteome</keyword>
<dbReference type="GO" id="GO:0032259">
    <property type="term" value="P:methylation"/>
    <property type="evidence" value="ECO:0007669"/>
    <property type="project" value="UniProtKB-KW"/>
</dbReference>
<dbReference type="Pfam" id="PF00550">
    <property type="entry name" value="PP-binding"/>
    <property type="match status" value="1"/>
</dbReference>
<reference evidence="12" key="2">
    <citation type="submission" date="2023-05" db="EMBL/GenBank/DDBJ databases">
        <authorList>
            <consortium name="Lawrence Berkeley National Laboratory"/>
            <person name="Steindorff A."/>
            <person name="Hensen N."/>
            <person name="Bonometti L."/>
            <person name="Westerberg I."/>
            <person name="Brannstrom I.O."/>
            <person name="Guillou S."/>
            <person name="Cros-Aarteil S."/>
            <person name="Calhoun S."/>
            <person name="Haridas S."/>
            <person name="Kuo A."/>
            <person name="Mondo S."/>
            <person name="Pangilinan J."/>
            <person name="Riley R."/>
            <person name="Labutti K."/>
            <person name="Andreopoulos B."/>
            <person name="Lipzen A."/>
            <person name="Chen C."/>
            <person name="Yanf M."/>
            <person name="Daum C."/>
            <person name="Ng V."/>
            <person name="Clum A."/>
            <person name="Ohm R."/>
            <person name="Martin F."/>
            <person name="Silar P."/>
            <person name="Natvig D."/>
            <person name="Lalanne C."/>
            <person name="Gautier V."/>
            <person name="Ament-Velasquez S.L."/>
            <person name="Kruys A."/>
            <person name="Hutchinson M.I."/>
            <person name="Powell A.J."/>
            <person name="Barry K."/>
            <person name="Miller A.N."/>
            <person name="Grigoriev I.V."/>
            <person name="Debuchy R."/>
            <person name="Gladieux P."/>
            <person name="Thoren M.H."/>
            <person name="Johannesson H."/>
        </authorList>
    </citation>
    <scope>NUCLEOTIDE SEQUENCE</scope>
    <source>
        <strain evidence="12">CBS 315.58</strain>
    </source>
</reference>
<feature type="active site" description="Proton donor; for dehydratase activity" evidence="7">
    <location>
        <position position="1432"/>
    </location>
</feature>
<evidence type="ECO:0000256" key="6">
    <source>
        <dbReference type="ARBA" id="ARBA00023268"/>
    </source>
</evidence>
<dbReference type="PROSITE" id="PS50075">
    <property type="entry name" value="CARRIER"/>
    <property type="match status" value="1"/>
</dbReference>
<dbReference type="Pfam" id="PF08242">
    <property type="entry name" value="Methyltransf_12"/>
    <property type="match status" value="1"/>
</dbReference>
<proteinExistence type="predicted"/>
<dbReference type="InterPro" id="IPR014043">
    <property type="entry name" value="Acyl_transferase_dom"/>
</dbReference>
<feature type="active site" description="Proton acceptor; for dehydratase activity" evidence="7">
    <location>
        <position position="1253"/>
    </location>
</feature>
<dbReference type="SUPFAM" id="SSF53474">
    <property type="entry name" value="alpha/beta-Hydrolases"/>
    <property type="match status" value="1"/>
</dbReference>
<dbReference type="SUPFAM" id="SSF53335">
    <property type="entry name" value="S-adenosyl-L-methionine-dependent methyltransferases"/>
    <property type="match status" value="1"/>
</dbReference>
<dbReference type="CDD" id="cd02440">
    <property type="entry name" value="AdoMet_MTases"/>
    <property type="match status" value="1"/>
</dbReference>
<evidence type="ECO:0000259" key="9">
    <source>
        <dbReference type="PROSITE" id="PS50075"/>
    </source>
</evidence>
<dbReference type="SUPFAM" id="SSF47336">
    <property type="entry name" value="ACP-like"/>
    <property type="match status" value="1"/>
</dbReference>
<protein>
    <recommendedName>
        <fullName evidence="14">S-adenosyl-L-methionine-dependent N-methyltransferase</fullName>
    </recommendedName>
</protein>
<dbReference type="GO" id="GO:0044550">
    <property type="term" value="P:secondary metabolite biosynthetic process"/>
    <property type="evidence" value="ECO:0007669"/>
    <property type="project" value="TreeGrafter"/>
</dbReference>
<sequence length="2460" mass="266569">MTKQQIFLLGPQVTNWTEDALRKLQRRLMEDPDLQFIRDALLTLPSLSSVLGQQLGLDFHPARSFQELADFSQGGKLLIESNRQHNPHNTLLAPLTIVSQAIDLADYFKGLNPDEPLLNSNQQVQGFCIGWLSAASLSASNSLDSFKQNISAALRLAACIGTTVDADSRSLADNASAICIRLKTQADRSLLETLLDQIQGGYISCFLDETVVTVTVPNSSRLWLEEQLQTAGLTWTDIGLHGYYHHPKHEERAQTLKTICSSNQELLQLPTAVALKSPLRSTADTNIITPGSHTPLHEIAIDLTLCKRAHWHQTLRKAIEDVDNFTFIPIGSHISGLVPRSLLRQSPTLSSPGYSLTPKDEIAIIGMSARFPGSDSLSDFWNLLISGKTAFGPIPVSRFNSSHGSITSRCPEAKFQGNFLSEEVVKGFDHRFFGISGREAKSMDPQQRLVLQVAYEALATAGYHQTKGQNRAKDVGVYMGVGEVEYQHNLAGHQATSFTAVGLLRSFISGRISHFFGWKGPAVTVDTACSSSAVAIHTASKALLAGECELALAGGVNIIASPELHQALAAGSFLSPSGSSHAFDASAAGYCRGEGAGILVLKPLSKAVADGDVVLGVIGASAINQNSNCSPITVPESSSQSSLYKKVLDMAGVGPGDVSYVEAHGTGTQVGDPKEYESIRMALSGPFRKGELFVGSVKDSIGHCEAASGVAGLIKTVLMMQHRMIPPQAGFTTLNPRIKTTTGDRITIPKVSQPWNPNHSRMALVVNYGAAGSNAAMLLREYKPPAPPTILPAPSFHPILLSAKSPSHLGAMVSKLKAWTPLAKSFEDLAYNINKTQNPDFQHRIAISARNHQDMIAQLGAVGAVAPLASQLPADCNNVCISLSLPAILPDILSSSTPDSEDLVRQHCQLLALQVSTTRSWLDAGLDASSLTLVGHSFGQISALVIAGSLTLEDGFRFVAGRARLIRDIWSAHSDTGCMLSVESLEWQAQEIVDLVNKELQQTGKRVEIACYNGSTSYVLSGDKEAIAQAPYLCQQRQLKCLKLASTHAYHSHMTESILAQLADISDNIIVKPPNIKVVTCTRTNLDTITTADLVRHTREPVFFADAIARIAASHPRGAIWLEGGSSSPVIPMIRRIVSGRKSPDIFLPASLDDDDAMANLSVLTSQLWQAGCSVQYWPFFGYTNRHAFVTVPPYQFDRTQHWIDYKPRGLEQQPTATSADLITLLDADEASGTHTFEVNTNTVAYQLATKGHAVAGHALCPASMYLEIVARCVRVAADIPPDNLAMPHFEALTMSAPLGMSHTKTIVSVCLDTATKSWSFSISSLNAENSSTNHANGRISVSSAETDAQLAIMAKMFRKSRLDRLNSLDSSSKVAGPMVYQLFSSVVDYADYYQAVKALTAHAHEAVGLVSVPSEPPSGLNKGVCDPLALDNFLQVAGIHVNCLRPKPAGQVFMCTAIDEIIFSRSFAQSSAGWNVYTRYDASDDSDGVEIVNDILVYDTATDGLVAAIMGATFRSVSLKSLERILSRLNGLPSSASSRPPSPPKQSIQSNHPAGLKTATRSITPAHHQVLKQPVATNSPAPVFAETEDINQMLCSIIEMPADEITPTSTLSELGIDSLLASDVLAEITKLFGVKVSQSDLLACSDVAALVNLVQPTAPVSCQPIPAVFRHDSFDTAESHPLDNSELFDSEPGTDSQDSTCPTDFTDEDGTSSESGHSEAQSNAGVLSLNLASLAEVSTTYTQHACHTKLSHFYRDVYPIQSQLVTQYVVEAFLDLGCDLGVLKAGSEVPVINAFDQRHSRLVEQLYNVLEDSGLIACDGPGKYHRTATPLCTTSVRDLHAIMLSQFPQHGSETKLLHATASKLSACLTGAADPIDILFGSASARALLEDVYLNAPMFRTGSLVLIDYLSSVVQASTRKTLRILEIGAGTGGTTRPLLQALSMIDRSDITVEYTFTDLSPSLVAAAKRKFSSFVGSSTRQEGLKIEMRFATLDIESSDMKSDSHYDIILSTNCIHATKDLVVSAGNIRRMLNPGGLLCLVELTRNLYWFDLVFGLLEGWWRFNDGRTHALADELAWERSLKLARFASVEWSEDGTQEGELLRVIVAHSLPQGQVPQAHQDTRMETMCFKSVDGVQLMADIYYPPSHSVISSTPRPVALMIHGGGHIMLSRADVRPAQTELLLAKGFLPVSIDYRLCPETTLKEGPTDDAASALAWLRKTLPTLPLARKDIRVDGDKVVAIGWSTGGLLAMSLSWNAARFGIRPPEAVLVFYSPCDYEDPFWAQPNIPEGSESVFPIQADSDFITFDRPITAYNPPASAKAVGGWMSVQDPRSKLALYMNHQGKTLEVLLHGVAAVNRGRPVSEEEVSAVSPLAQVRRGQYKTPTFIIHPRQDDLIPWQQAERMYEALTRHGVDTELRIVDEGAKHLFDIGERWQTRYKEGSKAMHEGFQFLVSYAAGRC</sequence>
<dbReference type="Pfam" id="PF14765">
    <property type="entry name" value="PS-DH"/>
    <property type="match status" value="1"/>
</dbReference>
<dbReference type="SUPFAM" id="SSF55048">
    <property type="entry name" value="Probable ACP-binding domain of malonyl-CoA ACP transacylase"/>
    <property type="match status" value="1"/>
</dbReference>
<dbReference type="InterPro" id="IPR049551">
    <property type="entry name" value="PKS_DH_C"/>
</dbReference>
<name>A0AAN6X5C2_9PEZI</name>
<dbReference type="InterPro" id="IPR050091">
    <property type="entry name" value="PKS_NRPS_Biosynth_Enz"/>
</dbReference>
<keyword evidence="3" id="KW-0597">Phosphoprotein</keyword>
<dbReference type="Pfam" id="PF16073">
    <property type="entry name" value="SAT"/>
    <property type="match status" value="1"/>
</dbReference>
<dbReference type="InterPro" id="IPR014031">
    <property type="entry name" value="Ketoacyl_synth_C"/>
</dbReference>
<feature type="region of interest" description="N-terminal hotdog fold" evidence="7">
    <location>
        <begin position="1220"/>
        <end position="1347"/>
    </location>
</feature>
<keyword evidence="2" id="KW-0596">Phosphopantetheine</keyword>
<dbReference type="Pfam" id="PF18558">
    <property type="entry name" value="HTH_51"/>
    <property type="match status" value="1"/>
</dbReference>
<evidence type="ECO:0000313" key="13">
    <source>
        <dbReference type="Proteomes" id="UP001303160"/>
    </source>
</evidence>
<dbReference type="Pfam" id="PF00109">
    <property type="entry name" value="ketoacyl-synt"/>
    <property type="match status" value="1"/>
</dbReference>
<dbReference type="Gene3D" id="3.40.50.150">
    <property type="entry name" value="Vaccinia Virus protein VP39"/>
    <property type="match status" value="1"/>
</dbReference>
<dbReference type="InterPro" id="IPR029063">
    <property type="entry name" value="SAM-dependent_MTases_sf"/>
</dbReference>
<evidence type="ECO:0000256" key="3">
    <source>
        <dbReference type="ARBA" id="ARBA00022553"/>
    </source>
</evidence>
<dbReference type="PANTHER" id="PTHR43775">
    <property type="entry name" value="FATTY ACID SYNTHASE"/>
    <property type="match status" value="1"/>
</dbReference>
<dbReference type="InterPro" id="IPR032088">
    <property type="entry name" value="SAT"/>
</dbReference>
<dbReference type="SMART" id="SM00825">
    <property type="entry name" value="PKS_KS"/>
    <property type="match status" value="1"/>
</dbReference>
<dbReference type="GO" id="GO:0006508">
    <property type="term" value="P:proteolysis"/>
    <property type="evidence" value="ECO:0007669"/>
    <property type="project" value="InterPro"/>
</dbReference>
<feature type="domain" description="PKS/mFAS DH" evidence="11">
    <location>
        <begin position="1220"/>
        <end position="1524"/>
    </location>
</feature>
<dbReference type="InterPro" id="IPR013094">
    <property type="entry name" value="AB_hydrolase_3"/>
</dbReference>
<dbReference type="GO" id="GO:0004312">
    <property type="term" value="F:fatty acid synthase activity"/>
    <property type="evidence" value="ECO:0007669"/>
    <property type="project" value="TreeGrafter"/>
</dbReference>
<dbReference type="Proteomes" id="UP001303160">
    <property type="component" value="Unassembled WGS sequence"/>
</dbReference>
<keyword evidence="5" id="KW-0808">Transferase</keyword>
<evidence type="ECO:0000259" key="11">
    <source>
        <dbReference type="PROSITE" id="PS52019"/>
    </source>
</evidence>
<dbReference type="InterPro" id="IPR001227">
    <property type="entry name" value="Ac_transferase_dom_sf"/>
</dbReference>
<feature type="region of interest" description="Disordered" evidence="8">
    <location>
        <begin position="1533"/>
        <end position="1557"/>
    </location>
</feature>
<dbReference type="Pfam" id="PF02801">
    <property type="entry name" value="Ketoacyl-synt_C"/>
    <property type="match status" value="1"/>
</dbReference>
<dbReference type="InterPro" id="IPR041068">
    <property type="entry name" value="HTH_51"/>
</dbReference>
<comment type="pathway">
    <text evidence="1">Secondary metabolite biosynthesis.</text>
</comment>
<keyword evidence="4" id="KW-0489">Methyltransferase</keyword>
<dbReference type="InterPro" id="IPR016036">
    <property type="entry name" value="Malonyl_transacylase_ACP-bd"/>
</dbReference>
<dbReference type="Pfam" id="PF00698">
    <property type="entry name" value="Acyl_transf_1"/>
    <property type="match status" value="1"/>
</dbReference>
<feature type="compositionally biased region" description="Polar residues" evidence="8">
    <location>
        <begin position="1713"/>
        <end position="1723"/>
    </location>
</feature>
<dbReference type="Gene3D" id="3.30.70.3290">
    <property type="match status" value="1"/>
</dbReference>
<dbReference type="InterPro" id="IPR014030">
    <property type="entry name" value="Ketoacyl_synth_N"/>
</dbReference>
<evidence type="ECO:0000256" key="2">
    <source>
        <dbReference type="ARBA" id="ARBA00022450"/>
    </source>
</evidence>
<evidence type="ECO:0000256" key="5">
    <source>
        <dbReference type="ARBA" id="ARBA00022679"/>
    </source>
</evidence>
<dbReference type="InterPro" id="IPR042104">
    <property type="entry name" value="PKS_dehydratase_sf"/>
</dbReference>
<evidence type="ECO:0000259" key="10">
    <source>
        <dbReference type="PROSITE" id="PS52004"/>
    </source>
</evidence>
<evidence type="ECO:0000256" key="7">
    <source>
        <dbReference type="PROSITE-ProRule" id="PRU01363"/>
    </source>
</evidence>
<dbReference type="SMART" id="SM00827">
    <property type="entry name" value="PKS_AT"/>
    <property type="match status" value="1"/>
</dbReference>
<dbReference type="SUPFAM" id="SSF53901">
    <property type="entry name" value="Thiolase-like"/>
    <property type="match status" value="1"/>
</dbReference>
<dbReference type="InterPro" id="IPR016035">
    <property type="entry name" value="Acyl_Trfase/lysoPLipase"/>
</dbReference>
<dbReference type="Gene3D" id="1.10.1200.10">
    <property type="entry name" value="ACP-like"/>
    <property type="match status" value="1"/>
</dbReference>
<evidence type="ECO:0008006" key="14">
    <source>
        <dbReference type="Google" id="ProtNLM"/>
    </source>
</evidence>
<comment type="caution">
    <text evidence="12">The sequence shown here is derived from an EMBL/GenBank/DDBJ whole genome shotgun (WGS) entry which is preliminary data.</text>
</comment>
<dbReference type="Pfam" id="PF00326">
    <property type="entry name" value="Peptidase_S9"/>
    <property type="match status" value="1"/>
</dbReference>
<evidence type="ECO:0000256" key="4">
    <source>
        <dbReference type="ARBA" id="ARBA00022603"/>
    </source>
</evidence>
<evidence type="ECO:0000256" key="8">
    <source>
        <dbReference type="SAM" id="MobiDB-lite"/>
    </source>
</evidence>
<dbReference type="InterPro" id="IPR013217">
    <property type="entry name" value="Methyltransf_12"/>
</dbReference>
<feature type="region of interest" description="C-terminal hotdog fold" evidence="7">
    <location>
        <begin position="1371"/>
        <end position="1524"/>
    </location>
</feature>
<dbReference type="Gene3D" id="3.40.366.10">
    <property type="entry name" value="Malonyl-Coenzyme A Acyl Carrier Protein, domain 2"/>
    <property type="match status" value="2"/>
</dbReference>
<dbReference type="Gene3D" id="3.10.129.110">
    <property type="entry name" value="Polyketide synthase dehydratase"/>
    <property type="match status" value="1"/>
</dbReference>
<feature type="domain" description="Carrier" evidence="9">
    <location>
        <begin position="1582"/>
        <end position="1659"/>
    </location>
</feature>
<evidence type="ECO:0000256" key="1">
    <source>
        <dbReference type="ARBA" id="ARBA00005179"/>
    </source>
</evidence>
<dbReference type="InterPro" id="IPR016039">
    <property type="entry name" value="Thiolase-like"/>
</dbReference>
<dbReference type="PANTHER" id="PTHR43775:SF21">
    <property type="entry name" value="NON-REDUCING POLYKETIDE SYNTHASE AUSA-RELATED"/>
    <property type="match status" value="1"/>
</dbReference>